<evidence type="ECO:0000313" key="2">
    <source>
        <dbReference type="EMBL" id="GAC21246.1"/>
    </source>
</evidence>
<feature type="signal peptide" evidence="1">
    <location>
        <begin position="1"/>
        <end position="24"/>
    </location>
</feature>
<dbReference type="Proteomes" id="UP000006327">
    <property type="component" value="Unassembled WGS sequence"/>
</dbReference>
<name>K6YBC2_9ALTE</name>
<accession>K6YBC2</accession>
<proteinExistence type="predicted"/>
<keyword evidence="3" id="KW-1185">Reference proteome</keyword>
<comment type="caution">
    <text evidence="2">The sequence shown here is derived from an EMBL/GenBank/DDBJ whole genome shotgun (WGS) entry which is preliminary data.</text>
</comment>
<evidence type="ECO:0000313" key="3">
    <source>
        <dbReference type="Proteomes" id="UP000006327"/>
    </source>
</evidence>
<dbReference type="AlphaFoldDB" id="K6YBC2"/>
<evidence type="ECO:0000256" key="1">
    <source>
        <dbReference type="SAM" id="SignalP"/>
    </source>
</evidence>
<evidence type="ECO:0008006" key="4">
    <source>
        <dbReference type="Google" id="ProtNLM"/>
    </source>
</evidence>
<sequence length="388" mass="42404">MKNKLATVLIIALSGTSFSHTSHADVLDKTSFKFSGFIKVDGILSQYSDGTIASGNIGRDFYIPSLTPVGGEEEGAQLDAHARQSRFRFSTDTKLGNGDTVSGVLEFDFQATPNGDERISNSYTPRVRHAFLKYKNWLVGQTWSTFQDVRTLPESLDFIGATDGTVFARQALIRYSQGGFDISLENPETTITPFGGGSRIVADDNAVPDLALRYTFKQDWGHIAIAGLVRQLSYENKQGGSDIDTSTTSTGISVTSKIKFGQDDLRLMATTGKGLGRYLALNAVNGAVLDVNNELQSIDSYAISAAYRHLWDSQWRSTLGYSIFSADNDITLTGGSVAKETYSVRANLLYSPSPELTFGGEYSYAKQTKENDLDGDMSRLQFSAKYAF</sequence>
<organism evidence="2 3">
    <name type="scientific">Paraglaciecola arctica BSs20135</name>
    <dbReference type="NCBI Taxonomy" id="493475"/>
    <lineage>
        <taxon>Bacteria</taxon>
        <taxon>Pseudomonadati</taxon>
        <taxon>Pseudomonadota</taxon>
        <taxon>Gammaproteobacteria</taxon>
        <taxon>Alteromonadales</taxon>
        <taxon>Alteromonadaceae</taxon>
        <taxon>Paraglaciecola</taxon>
    </lineage>
</organism>
<dbReference type="SUPFAM" id="SSF56935">
    <property type="entry name" value="Porins"/>
    <property type="match status" value="1"/>
</dbReference>
<dbReference type="eggNOG" id="COG3203">
    <property type="taxonomic scope" value="Bacteria"/>
</dbReference>
<keyword evidence="1" id="KW-0732">Signal</keyword>
<dbReference type="STRING" id="493475.GARC_4304"/>
<feature type="chain" id="PRO_5003897146" description="Porin" evidence="1">
    <location>
        <begin position="25"/>
        <end position="388"/>
    </location>
</feature>
<dbReference type="RefSeq" id="WP_007623979.1">
    <property type="nucleotide sequence ID" value="NZ_BAEO01000062.1"/>
</dbReference>
<dbReference type="EMBL" id="BAEO01000062">
    <property type="protein sequence ID" value="GAC21246.1"/>
    <property type="molecule type" value="Genomic_DNA"/>
</dbReference>
<dbReference type="InterPro" id="IPR045748">
    <property type="entry name" value="DcaP"/>
</dbReference>
<dbReference type="InterPro" id="IPR023614">
    <property type="entry name" value="Porin_dom_sf"/>
</dbReference>
<dbReference type="Pfam" id="PF19577">
    <property type="entry name" value="DcaP"/>
    <property type="match status" value="1"/>
</dbReference>
<reference evidence="2 3" key="1">
    <citation type="journal article" date="2017" name="Antonie Van Leeuwenhoek">
        <title>Rhizobium rhizosphaerae sp. nov., a novel species isolated from rice rhizosphere.</title>
        <authorList>
            <person name="Zhao J.J."/>
            <person name="Zhang J."/>
            <person name="Zhang R.J."/>
            <person name="Zhang C.W."/>
            <person name="Yin H.Q."/>
            <person name="Zhang X.X."/>
        </authorList>
    </citation>
    <scope>NUCLEOTIDE SEQUENCE [LARGE SCALE GENOMIC DNA]</scope>
    <source>
        <strain evidence="2 3">BSs20135</strain>
    </source>
</reference>
<protein>
    <recommendedName>
        <fullName evidence="4">Porin</fullName>
    </recommendedName>
</protein>
<dbReference type="Gene3D" id="2.40.160.10">
    <property type="entry name" value="Porin"/>
    <property type="match status" value="1"/>
</dbReference>
<gene>
    <name evidence="2" type="ORF">GARC_4304</name>
</gene>